<comment type="caution">
    <text evidence="2">The sequence shown here is derived from an EMBL/GenBank/DDBJ whole genome shotgun (WGS) entry which is preliminary data.</text>
</comment>
<feature type="transmembrane region" description="Helical" evidence="1">
    <location>
        <begin position="48"/>
        <end position="71"/>
    </location>
</feature>
<keyword evidence="1" id="KW-0472">Membrane</keyword>
<evidence type="ECO:0000313" key="2">
    <source>
        <dbReference type="EMBL" id="MDQ1207593.1"/>
    </source>
</evidence>
<evidence type="ECO:0000313" key="3">
    <source>
        <dbReference type="Proteomes" id="UP001233360"/>
    </source>
</evidence>
<organism evidence="2 3">
    <name type="scientific">Acinetobacter baylyi</name>
    <dbReference type="NCBI Taxonomy" id="202950"/>
    <lineage>
        <taxon>Bacteria</taxon>
        <taxon>Pseudomonadati</taxon>
        <taxon>Pseudomonadota</taxon>
        <taxon>Gammaproteobacteria</taxon>
        <taxon>Moraxellales</taxon>
        <taxon>Moraxellaceae</taxon>
        <taxon>Acinetobacter</taxon>
    </lineage>
</organism>
<feature type="transmembrane region" description="Helical" evidence="1">
    <location>
        <begin position="12"/>
        <end position="36"/>
    </location>
</feature>
<keyword evidence="3" id="KW-1185">Reference proteome</keyword>
<dbReference type="Proteomes" id="UP001233360">
    <property type="component" value="Unassembled WGS sequence"/>
</dbReference>
<dbReference type="EMBL" id="JAUTBK010000002">
    <property type="protein sequence ID" value="MDQ1207593.1"/>
    <property type="molecule type" value="Genomic_DNA"/>
</dbReference>
<name>A0ABU0UTH4_ACIBI</name>
<protein>
    <submittedName>
        <fullName evidence="2">Uncharacterized protein</fullName>
    </submittedName>
</protein>
<keyword evidence="1" id="KW-1133">Transmembrane helix</keyword>
<proteinExistence type="predicted"/>
<accession>A0ABU0UTH4</accession>
<gene>
    <name evidence="2" type="ORF">QE380_000516</name>
</gene>
<sequence length="75" mass="9041">MKYYFLCHSVEFPCLIIFYNFLIQFQSSLVGFVRYLNNLFDIRTKHDLVIVIPRYIIHVNMTIVCSSWNVVKYGR</sequence>
<keyword evidence="1" id="KW-0812">Transmembrane</keyword>
<evidence type="ECO:0000256" key="1">
    <source>
        <dbReference type="SAM" id="Phobius"/>
    </source>
</evidence>
<reference evidence="2 3" key="1">
    <citation type="submission" date="2023-07" db="EMBL/GenBank/DDBJ databases">
        <title>Functional and genomic diversity of the sorghum phyllosphere microbiome.</title>
        <authorList>
            <person name="Shade A."/>
        </authorList>
    </citation>
    <scope>NUCLEOTIDE SEQUENCE [LARGE SCALE GENOMIC DNA]</scope>
    <source>
        <strain evidence="2 3">SORGH_AS_0887</strain>
    </source>
</reference>